<dbReference type="PIRSF" id="PIRSF002721">
    <property type="entry name" value="Surface_antigen_Rickettsia"/>
    <property type="match status" value="1"/>
</dbReference>
<reference evidence="2 3" key="1">
    <citation type="submission" date="2020-10" db="EMBL/GenBank/DDBJ databases">
        <title>Degradation of 1,4-Dioxane by Xanthobacter sp. YN2, via a Novel Group-2 Soluble Di-Iron Monooxygenase.</title>
        <authorList>
            <person name="Ma F."/>
            <person name="Wang Y."/>
            <person name="Yang J."/>
            <person name="Guo H."/>
            <person name="Su D."/>
            <person name="Yu L."/>
        </authorList>
    </citation>
    <scope>NUCLEOTIDE SEQUENCE [LARGE SCALE GENOMIC DNA]</scope>
    <source>
        <strain evidence="2 3">YN2</strain>
    </source>
</reference>
<accession>A0A974PKR3</accession>
<dbReference type="PROSITE" id="PS51257">
    <property type="entry name" value="PROKAR_LIPOPROTEIN"/>
    <property type="match status" value="1"/>
</dbReference>
<dbReference type="AlphaFoldDB" id="A0A974PKR3"/>
<gene>
    <name evidence="2" type="ORF">EZH22_17020</name>
</gene>
<feature type="chain" id="PRO_5036948916" description="Surface antigen domain-containing protein" evidence="1">
    <location>
        <begin position="24"/>
        <end position="146"/>
    </location>
</feature>
<evidence type="ECO:0000313" key="3">
    <source>
        <dbReference type="Proteomes" id="UP000596427"/>
    </source>
</evidence>
<protein>
    <recommendedName>
        <fullName evidence="4">Surface antigen domain-containing protein</fullName>
    </recommendedName>
</protein>
<dbReference type="Proteomes" id="UP000596427">
    <property type="component" value="Chromosome"/>
</dbReference>
<dbReference type="RefSeq" id="WP_203191727.1">
    <property type="nucleotide sequence ID" value="NZ_CP063362.1"/>
</dbReference>
<evidence type="ECO:0000313" key="2">
    <source>
        <dbReference type="EMBL" id="QRG04850.1"/>
    </source>
</evidence>
<evidence type="ECO:0000256" key="1">
    <source>
        <dbReference type="SAM" id="SignalP"/>
    </source>
</evidence>
<keyword evidence="3" id="KW-1185">Reference proteome</keyword>
<dbReference type="KEGG" id="xdi:EZH22_17020"/>
<feature type="signal peptide" evidence="1">
    <location>
        <begin position="1"/>
        <end position="23"/>
    </location>
</feature>
<name>A0A974PKR3_9HYPH</name>
<dbReference type="InterPro" id="IPR016364">
    <property type="entry name" value="Surface_antigen_Rickettsia"/>
</dbReference>
<organism evidence="2 3">
    <name type="scientific">Xanthobacter dioxanivorans</name>
    <dbReference type="NCBI Taxonomy" id="2528964"/>
    <lineage>
        <taxon>Bacteria</taxon>
        <taxon>Pseudomonadati</taxon>
        <taxon>Pseudomonadota</taxon>
        <taxon>Alphaproteobacteria</taxon>
        <taxon>Hyphomicrobiales</taxon>
        <taxon>Xanthobacteraceae</taxon>
        <taxon>Xanthobacter</taxon>
    </lineage>
</organism>
<proteinExistence type="predicted"/>
<keyword evidence="1" id="KW-0732">Signal</keyword>
<dbReference type="EMBL" id="CP063362">
    <property type="protein sequence ID" value="QRG04850.1"/>
    <property type="molecule type" value="Genomic_DNA"/>
</dbReference>
<evidence type="ECO:0008006" key="4">
    <source>
        <dbReference type="Google" id="ProtNLM"/>
    </source>
</evidence>
<sequence>MAVRMVSARLPAALLLAVGLAGCASDGASGGRSLTAAAALPSAPVMSGTVSGGLISGGIGNGLDEADRRRAYDAEVSALETGGPGYPVGWKGENGARGTVIAGPPYSRPGFQSCRDYSHTIYIDNRPQIARGAACRTQDGRWQAVS</sequence>